<evidence type="ECO:0000313" key="2">
    <source>
        <dbReference type="Proteomes" id="UP000045824"/>
    </source>
</evidence>
<evidence type="ECO:0000313" key="1">
    <source>
        <dbReference type="EMBL" id="CNE94567.1"/>
    </source>
</evidence>
<organism evidence="1 2">
    <name type="scientific">Yersinia kristensenii</name>
    <dbReference type="NCBI Taxonomy" id="28152"/>
    <lineage>
        <taxon>Bacteria</taxon>
        <taxon>Pseudomonadati</taxon>
        <taxon>Pseudomonadota</taxon>
        <taxon>Gammaproteobacteria</taxon>
        <taxon>Enterobacterales</taxon>
        <taxon>Yersiniaceae</taxon>
        <taxon>Yersinia</taxon>
    </lineage>
</organism>
<reference evidence="1 2" key="1">
    <citation type="submission" date="2015-03" db="EMBL/GenBank/DDBJ databases">
        <authorList>
            <person name="Murphy D."/>
        </authorList>
    </citation>
    <scope>NUCLEOTIDE SEQUENCE [LARGE SCALE GENOMIC DNA]</scope>
    <source>
        <strain evidence="1 2">FCF326</strain>
    </source>
</reference>
<name>A0A0T9LH08_YERKR</name>
<protein>
    <submittedName>
        <fullName evidence="1">Uncharacterized protein</fullName>
    </submittedName>
</protein>
<accession>A0A0T9LH08</accession>
<proteinExistence type="predicted"/>
<sequence length="153" mass="17424">MGDIFTGSSTYIMYCDDLTNTSPQNTNFKQIKNLSTFPAFHQSSEVSKLETYDSEYTHVQLGFMNIEPITITVNYVLDDQVLDQYYNNNTEFQLMLCMESSVDSENVLNHIILNGQITSTQIDGDKDTQVTKKYSFETTDIQARGSAKIKLKN</sequence>
<dbReference type="AlphaFoldDB" id="A0A0T9LH08"/>
<dbReference type="EMBL" id="CPYI01000010">
    <property type="protein sequence ID" value="CNE94567.1"/>
    <property type="molecule type" value="Genomic_DNA"/>
</dbReference>
<dbReference type="RefSeq" id="WP_046694720.1">
    <property type="nucleotide sequence ID" value="NZ_CAWMAB010000010.1"/>
</dbReference>
<gene>
    <name evidence="1" type="ORF">ERS008491_02675</name>
</gene>
<dbReference type="Proteomes" id="UP000045824">
    <property type="component" value="Unassembled WGS sequence"/>
</dbReference>